<evidence type="ECO:0000313" key="1">
    <source>
        <dbReference type="EMBL" id="OON35596.1"/>
    </source>
</evidence>
<sequence length="134" mass="14957">MALARLRMEPPKVMTNSVFTVRLSKSAGIEMKPYIEKIIPPESRKMGVRAMAFDSATGSSGDNIVGYIFEFIQNKDVCYSVAAIIIAWIRARNGKSVTFRKGDSLIDAKGLNEKELFKILEMKDVTVHIDGNEK</sequence>
<organism evidence="1 2">
    <name type="scientific">Izhakiella australiensis</name>
    <dbReference type="NCBI Taxonomy" id="1926881"/>
    <lineage>
        <taxon>Bacteria</taxon>
        <taxon>Pseudomonadati</taxon>
        <taxon>Pseudomonadota</taxon>
        <taxon>Gammaproteobacteria</taxon>
        <taxon>Enterobacterales</taxon>
        <taxon>Erwiniaceae</taxon>
        <taxon>Izhakiella</taxon>
    </lineage>
</organism>
<evidence type="ECO:0000313" key="2">
    <source>
        <dbReference type="Proteomes" id="UP000190667"/>
    </source>
</evidence>
<dbReference type="Proteomes" id="UP000190667">
    <property type="component" value="Unassembled WGS sequence"/>
</dbReference>
<accession>A0A1S8Y9R6</accession>
<dbReference type="EMBL" id="MRUL01000028">
    <property type="protein sequence ID" value="OON35596.1"/>
    <property type="molecule type" value="Genomic_DNA"/>
</dbReference>
<reference evidence="1 2" key="1">
    <citation type="submission" date="2016-12" db="EMBL/GenBank/DDBJ databases">
        <title>Izhakiella australiana sp. nov. of genus Izhakiella isolated from Australian desert.</title>
        <authorList>
            <person name="Ji M."/>
        </authorList>
    </citation>
    <scope>NUCLEOTIDE SEQUENCE [LARGE SCALE GENOMIC DNA]</scope>
    <source>
        <strain evidence="1 2">D4N98</strain>
    </source>
</reference>
<protein>
    <submittedName>
        <fullName evidence="1">Uncharacterized protein</fullName>
    </submittedName>
</protein>
<name>A0A1S8Y9R6_9GAMM</name>
<keyword evidence="2" id="KW-1185">Reference proteome</keyword>
<dbReference type="AlphaFoldDB" id="A0A1S8Y9R6"/>
<comment type="caution">
    <text evidence="1">The sequence shown here is derived from an EMBL/GenBank/DDBJ whole genome shotgun (WGS) entry which is preliminary data.</text>
</comment>
<proteinExistence type="predicted"/>
<gene>
    <name evidence="1" type="ORF">BTJ39_22225</name>
</gene>
<dbReference type="STRING" id="1926881.BTJ39_22225"/>